<dbReference type="Proteomes" id="UP000315750">
    <property type="component" value="Chromosome"/>
</dbReference>
<dbReference type="Gene3D" id="1.25.40.10">
    <property type="entry name" value="Tetratricopeptide repeat domain"/>
    <property type="match status" value="1"/>
</dbReference>
<feature type="chain" id="PRO_5022152096" evidence="2">
    <location>
        <begin position="24"/>
        <end position="340"/>
    </location>
</feature>
<evidence type="ECO:0000256" key="1">
    <source>
        <dbReference type="SAM" id="MobiDB-lite"/>
    </source>
</evidence>
<feature type="signal peptide" evidence="2">
    <location>
        <begin position="1"/>
        <end position="23"/>
    </location>
</feature>
<accession>A0A518AI69</accession>
<dbReference type="SUPFAM" id="SSF48452">
    <property type="entry name" value="TPR-like"/>
    <property type="match status" value="1"/>
</dbReference>
<keyword evidence="2" id="KW-0732">Signal</keyword>
<dbReference type="EMBL" id="CP036278">
    <property type="protein sequence ID" value="QDU54422.1"/>
    <property type="molecule type" value="Genomic_DNA"/>
</dbReference>
<name>A0A518AI69_9BACT</name>
<dbReference type="OrthoDB" id="208058at2"/>
<sequence length="340" mass="37112" precursor="true">MQGFWRSLFMAVLLVGSADVAPAQLIRTAPDIKPPANYQPGTGVDRNGIMRRPSTSRTTNYVVPGGGYYYGWSPGGYYYYGDSYYYGRRYYCPYCGSRWCNGSCYYNRGPIVLPPAAVDGGQLFGPRAAQNFLGVGNNNANNNNNAGGGNVAGAGIPAAPAVPPPVSNPTARAQAWKFVEYGDRHFKKGNYREAAERYEKASGQAADIADVYFRQAFAELGLAHYSEAVSATRRGLSLDSTWPESGFVLEELYPDAEAKRAVFRQLHTYLNEHEHDADARFMLSVLQHFDGQTAAAEVGFRRVVDQLGPNTPALVFLPPPEVAQQPQPAAEADAAEAIRE</sequence>
<keyword evidence="4" id="KW-1185">Reference proteome</keyword>
<organism evidence="3 4">
    <name type="scientific">Aeoliella mucimassa</name>
    <dbReference type="NCBI Taxonomy" id="2527972"/>
    <lineage>
        <taxon>Bacteria</taxon>
        <taxon>Pseudomonadati</taxon>
        <taxon>Planctomycetota</taxon>
        <taxon>Planctomycetia</taxon>
        <taxon>Pirellulales</taxon>
        <taxon>Lacipirellulaceae</taxon>
        <taxon>Aeoliella</taxon>
    </lineage>
</organism>
<protein>
    <submittedName>
        <fullName evidence="3">Uncharacterized protein</fullName>
    </submittedName>
</protein>
<evidence type="ECO:0000256" key="2">
    <source>
        <dbReference type="SAM" id="SignalP"/>
    </source>
</evidence>
<evidence type="ECO:0000313" key="4">
    <source>
        <dbReference type="Proteomes" id="UP000315750"/>
    </source>
</evidence>
<gene>
    <name evidence="3" type="ORF">Pan181_06030</name>
</gene>
<dbReference type="KEGG" id="amuc:Pan181_06030"/>
<dbReference type="RefSeq" id="WP_145245403.1">
    <property type="nucleotide sequence ID" value="NZ_CP036278.1"/>
</dbReference>
<reference evidence="3 4" key="1">
    <citation type="submission" date="2019-02" db="EMBL/GenBank/DDBJ databases">
        <title>Deep-cultivation of Planctomycetes and their phenomic and genomic characterization uncovers novel biology.</title>
        <authorList>
            <person name="Wiegand S."/>
            <person name="Jogler M."/>
            <person name="Boedeker C."/>
            <person name="Pinto D."/>
            <person name="Vollmers J."/>
            <person name="Rivas-Marin E."/>
            <person name="Kohn T."/>
            <person name="Peeters S.H."/>
            <person name="Heuer A."/>
            <person name="Rast P."/>
            <person name="Oberbeckmann S."/>
            <person name="Bunk B."/>
            <person name="Jeske O."/>
            <person name="Meyerdierks A."/>
            <person name="Storesund J.E."/>
            <person name="Kallscheuer N."/>
            <person name="Luecker S."/>
            <person name="Lage O.M."/>
            <person name="Pohl T."/>
            <person name="Merkel B.J."/>
            <person name="Hornburger P."/>
            <person name="Mueller R.-W."/>
            <person name="Bruemmer F."/>
            <person name="Labrenz M."/>
            <person name="Spormann A.M."/>
            <person name="Op den Camp H."/>
            <person name="Overmann J."/>
            <person name="Amann R."/>
            <person name="Jetten M.S.M."/>
            <person name="Mascher T."/>
            <person name="Medema M.H."/>
            <person name="Devos D.P."/>
            <person name="Kaster A.-K."/>
            <person name="Ovreas L."/>
            <person name="Rohde M."/>
            <person name="Galperin M.Y."/>
            <person name="Jogler C."/>
        </authorList>
    </citation>
    <scope>NUCLEOTIDE SEQUENCE [LARGE SCALE GENOMIC DNA]</scope>
    <source>
        <strain evidence="3 4">Pan181</strain>
    </source>
</reference>
<evidence type="ECO:0000313" key="3">
    <source>
        <dbReference type="EMBL" id="QDU54422.1"/>
    </source>
</evidence>
<dbReference type="InterPro" id="IPR011990">
    <property type="entry name" value="TPR-like_helical_dom_sf"/>
</dbReference>
<feature type="region of interest" description="Disordered" evidence="1">
    <location>
        <begin position="36"/>
        <end position="56"/>
    </location>
</feature>
<proteinExistence type="predicted"/>
<dbReference type="AlphaFoldDB" id="A0A518AI69"/>